<gene>
    <name evidence="3" type="ORF">J2S67_001633</name>
</gene>
<keyword evidence="2" id="KW-1133">Transmembrane helix</keyword>
<accession>A0ABU1Z191</accession>
<keyword evidence="2" id="KW-0812">Transmembrane</keyword>
<feature type="compositionally biased region" description="Low complexity" evidence="1">
    <location>
        <begin position="64"/>
        <end position="80"/>
    </location>
</feature>
<evidence type="ECO:0000313" key="4">
    <source>
        <dbReference type="Proteomes" id="UP001180715"/>
    </source>
</evidence>
<evidence type="ECO:0000256" key="1">
    <source>
        <dbReference type="SAM" id="MobiDB-lite"/>
    </source>
</evidence>
<keyword evidence="4" id="KW-1185">Reference proteome</keyword>
<reference evidence="3" key="1">
    <citation type="submission" date="2023-07" db="EMBL/GenBank/DDBJ databases">
        <title>Sequencing the genomes of 1000 actinobacteria strains.</title>
        <authorList>
            <person name="Klenk H.-P."/>
        </authorList>
    </citation>
    <scope>NUCLEOTIDE SEQUENCE</scope>
    <source>
        <strain evidence="3">DSM 13068</strain>
    </source>
</reference>
<comment type="caution">
    <text evidence="3">The sequence shown here is derived from an EMBL/GenBank/DDBJ whole genome shotgun (WGS) entry which is preliminary data.</text>
</comment>
<feature type="compositionally biased region" description="Polar residues" evidence="1">
    <location>
        <begin position="81"/>
        <end position="90"/>
    </location>
</feature>
<name>A0ABU1Z191_9MICC</name>
<feature type="region of interest" description="Disordered" evidence="1">
    <location>
        <begin position="55"/>
        <end position="150"/>
    </location>
</feature>
<proteinExistence type="predicted"/>
<sequence length="293" mass="30821">MNSQNPQQSVPPSSTPPSREQKRSARVIAIVSAVVAVLVLIAGIIWIVVRGGSDDNAKQPSPENPAATATTGAENGGAAPSDTQASATDATSEEPGENGTGDDGGDGGDLGSNEPGGGSDRKPDTGVDVQAGKLPKAGAPAPRSAIEAERTRKVRGSLVASIQVPSGNIGCNIYKPESDQDRMGNQLMCTVDSWKTNPPKNFSEEAPHHTPDDDAMVAITEADRKPFYGSGRVEDKCYKKDVCEKGFEGQVLEYGTAVKHGDYVCQSEKAGLTCWNTKTGRTVFMSKEDLRVF</sequence>
<dbReference type="Proteomes" id="UP001180715">
    <property type="component" value="Unassembled WGS sequence"/>
</dbReference>
<evidence type="ECO:0008006" key="5">
    <source>
        <dbReference type="Google" id="ProtNLM"/>
    </source>
</evidence>
<feature type="compositionally biased region" description="Low complexity" evidence="1">
    <location>
        <begin position="1"/>
        <end position="18"/>
    </location>
</feature>
<keyword evidence="2" id="KW-0472">Membrane</keyword>
<evidence type="ECO:0000256" key="2">
    <source>
        <dbReference type="SAM" id="Phobius"/>
    </source>
</evidence>
<feature type="region of interest" description="Disordered" evidence="1">
    <location>
        <begin position="1"/>
        <end position="21"/>
    </location>
</feature>
<evidence type="ECO:0000313" key="3">
    <source>
        <dbReference type="EMBL" id="MDR7294365.1"/>
    </source>
</evidence>
<feature type="compositionally biased region" description="Gly residues" evidence="1">
    <location>
        <begin position="98"/>
        <end position="118"/>
    </location>
</feature>
<feature type="transmembrane region" description="Helical" evidence="2">
    <location>
        <begin position="27"/>
        <end position="49"/>
    </location>
</feature>
<feature type="compositionally biased region" description="Low complexity" evidence="1">
    <location>
        <begin position="131"/>
        <end position="142"/>
    </location>
</feature>
<dbReference type="RefSeq" id="WP_310248050.1">
    <property type="nucleotide sequence ID" value="NZ_JAVDXX010000001.1"/>
</dbReference>
<organism evidence="3 4">
    <name type="scientific">Pseudoglutamicibacter albus</name>
    <dbReference type="NCBI Taxonomy" id="98671"/>
    <lineage>
        <taxon>Bacteria</taxon>
        <taxon>Bacillati</taxon>
        <taxon>Actinomycetota</taxon>
        <taxon>Actinomycetes</taxon>
        <taxon>Micrococcales</taxon>
        <taxon>Micrococcaceae</taxon>
        <taxon>Pseudoglutamicibacter</taxon>
    </lineage>
</organism>
<protein>
    <recommendedName>
        <fullName evidence="5">Serine/threonine protein kinase</fullName>
    </recommendedName>
</protein>
<dbReference type="EMBL" id="JAVDXX010000001">
    <property type="protein sequence ID" value="MDR7294365.1"/>
    <property type="molecule type" value="Genomic_DNA"/>
</dbReference>